<dbReference type="AlphaFoldDB" id="A0AAE3H1U3"/>
<comment type="caution">
    <text evidence="7">The sequence shown here is derived from an EMBL/GenBank/DDBJ whole genome shotgun (WGS) entry which is preliminary data.</text>
</comment>
<sequence>MNWSREFSQNEVFFLVSFILIYIIYFGRVFYISKKLKTSAASSSLKFIIRSIYLGLMSLALLGPNFGITELEARSSSKDIYLAFDLSLSMNANDVEPSRLDKIKSEITNLVDQFSTDKFGIMVFNSGAQVFTPLTFDHANLKNNIASLKTTLLPKGSTDFNSIFDLLIEKFGVNAKKESQSKVGIVITDGENFQNIDNQYFKLIKKNNINLFIIGIGSQMGSKIPTLNGYKKDKNGQDVVSVLDINQINEIAKQTGGQYFIVNNQRNQIADLIEKLNQVKSSSDTINQQTVTYNKYMYFLLIALIFIILDFLLTVNVLKL</sequence>
<evidence type="ECO:0000256" key="1">
    <source>
        <dbReference type="ARBA" id="ARBA00022475"/>
    </source>
</evidence>
<dbReference type="EMBL" id="RJUF01000014">
    <property type="protein sequence ID" value="MCP9762710.1"/>
    <property type="molecule type" value="Genomic_DNA"/>
</dbReference>
<name>A0AAE3H1U3_9BACT</name>
<evidence type="ECO:0000256" key="2">
    <source>
        <dbReference type="ARBA" id="ARBA00022692"/>
    </source>
</evidence>
<dbReference type="PROSITE" id="PS50234">
    <property type="entry name" value="VWFA"/>
    <property type="match status" value="1"/>
</dbReference>
<protein>
    <submittedName>
        <fullName evidence="7">VWA domain-containing protein</fullName>
    </submittedName>
</protein>
<dbReference type="Gene3D" id="3.40.50.410">
    <property type="entry name" value="von Willebrand factor, type A domain"/>
    <property type="match status" value="1"/>
</dbReference>
<evidence type="ECO:0000256" key="3">
    <source>
        <dbReference type="ARBA" id="ARBA00022989"/>
    </source>
</evidence>
<keyword evidence="8" id="KW-1185">Reference proteome</keyword>
<keyword evidence="4 5" id="KW-0472">Membrane</keyword>
<keyword evidence="2 5" id="KW-0812">Transmembrane</keyword>
<evidence type="ECO:0000256" key="4">
    <source>
        <dbReference type="ARBA" id="ARBA00023136"/>
    </source>
</evidence>
<dbReference type="RefSeq" id="WP_255036482.1">
    <property type="nucleotide sequence ID" value="NZ_RJUF01000014.1"/>
</dbReference>
<keyword evidence="1" id="KW-1003">Cell membrane</keyword>
<proteinExistence type="predicted"/>
<evidence type="ECO:0000313" key="7">
    <source>
        <dbReference type="EMBL" id="MCP9762710.1"/>
    </source>
</evidence>
<dbReference type="InterPro" id="IPR050768">
    <property type="entry name" value="UPF0353/GerABKA_families"/>
</dbReference>
<dbReference type="SMART" id="SM00327">
    <property type="entry name" value="VWA"/>
    <property type="match status" value="1"/>
</dbReference>
<organism evidence="7 8">
    <name type="scientific">Lacihabitans soyangensis</name>
    <dbReference type="NCBI Taxonomy" id="869394"/>
    <lineage>
        <taxon>Bacteria</taxon>
        <taxon>Pseudomonadati</taxon>
        <taxon>Bacteroidota</taxon>
        <taxon>Cytophagia</taxon>
        <taxon>Cytophagales</taxon>
        <taxon>Leadbetterellaceae</taxon>
        <taxon>Lacihabitans</taxon>
    </lineage>
</organism>
<dbReference type="InterPro" id="IPR002035">
    <property type="entry name" value="VWF_A"/>
</dbReference>
<accession>A0AAE3H1U3</accession>
<feature type="transmembrane region" description="Helical" evidence="5">
    <location>
        <begin position="12"/>
        <end position="31"/>
    </location>
</feature>
<evidence type="ECO:0000259" key="6">
    <source>
        <dbReference type="PROSITE" id="PS50234"/>
    </source>
</evidence>
<evidence type="ECO:0000313" key="8">
    <source>
        <dbReference type="Proteomes" id="UP001204144"/>
    </source>
</evidence>
<dbReference type="SUPFAM" id="SSF53300">
    <property type="entry name" value="vWA-like"/>
    <property type="match status" value="1"/>
</dbReference>
<reference evidence="7 8" key="1">
    <citation type="submission" date="2018-11" db="EMBL/GenBank/DDBJ databases">
        <title>Novel bacteria species description.</title>
        <authorList>
            <person name="Han J.-H."/>
        </authorList>
    </citation>
    <scope>NUCLEOTIDE SEQUENCE [LARGE SCALE GENOMIC DNA]</scope>
    <source>
        <strain evidence="7 8">KCTC23259</strain>
    </source>
</reference>
<feature type="transmembrane region" description="Helical" evidence="5">
    <location>
        <begin position="52"/>
        <end position="68"/>
    </location>
</feature>
<dbReference type="Proteomes" id="UP001204144">
    <property type="component" value="Unassembled WGS sequence"/>
</dbReference>
<evidence type="ECO:0000256" key="5">
    <source>
        <dbReference type="SAM" id="Phobius"/>
    </source>
</evidence>
<feature type="transmembrane region" description="Helical" evidence="5">
    <location>
        <begin position="296"/>
        <end position="318"/>
    </location>
</feature>
<keyword evidence="3 5" id="KW-1133">Transmembrane helix</keyword>
<dbReference type="Pfam" id="PF13519">
    <property type="entry name" value="VWA_2"/>
    <property type="match status" value="1"/>
</dbReference>
<dbReference type="PANTHER" id="PTHR22550:SF5">
    <property type="entry name" value="LEUCINE ZIPPER PROTEIN 4"/>
    <property type="match status" value="1"/>
</dbReference>
<feature type="domain" description="VWFA" evidence="6">
    <location>
        <begin position="79"/>
        <end position="276"/>
    </location>
</feature>
<gene>
    <name evidence="7" type="ORF">EGI31_07055</name>
</gene>
<dbReference type="InterPro" id="IPR036465">
    <property type="entry name" value="vWFA_dom_sf"/>
</dbReference>
<dbReference type="PANTHER" id="PTHR22550">
    <property type="entry name" value="SPORE GERMINATION PROTEIN"/>
    <property type="match status" value="1"/>
</dbReference>